<reference evidence="2 3" key="1">
    <citation type="submission" date="2018-06" db="EMBL/GenBank/DDBJ databases">
        <authorList>
            <consortium name="Pathogen Informatics"/>
            <person name="Doyle S."/>
        </authorList>
    </citation>
    <scope>NUCLEOTIDE SEQUENCE [LARGE SCALE GENOMIC DNA]</scope>
    <source>
        <strain evidence="2 3">NCTC10723</strain>
    </source>
</reference>
<evidence type="ECO:0008006" key="4">
    <source>
        <dbReference type="Google" id="ProtNLM"/>
    </source>
</evidence>
<sequence>MKKLALLLGSLLVVTAAASAKEVVPAPVVVEEAPVQIVEKEVIVYRDKEEGFRPNGSIDLQYRYYDKTEDKNNYWNKNDKSSRTQLTTKINMSENQAFEARIRDYNSLDDKNLVDGTETRLRYWYNHGPVGGTKINLNSRVHYQNTPGSQDVEYSARFDFADYLFNNDYVKTNIFEIAPKVGYVWADTNNSDYANLVGLDVASIFTLPAGFSAEFNLYLTQNFYGKRAEKLDNLNPTRSHKDNFDAYVEFYLYNTTNLYTNGNFGIDFVFEGGVDGYKWSQQKILTQGNGIDPVSSSSTYSLYAYPAIRASYKATEFVNVYALAGAEYRNYMITGSNSAQDWRWQPTATVGFTTTF</sequence>
<feature type="chain" id="PRO_5016904032" description="Major outer membrane protein" evidence="1">
    <location>
        <begin position="21"/>
        <end position="356"/>
    </location>
</feature>
<dbReference type="AlphaFoldDB" id="A0A377GYK4"/>
<evidence type="ECO:0000256" key="1">
    <source>
        <dbReference type="SAM" id="SignalP"/>
    </source>
</evidence>
<gene>
    <name evidence="2" type="ORF">NCTC10723_01075</name>
</gene>
<name>A0A377GYK4_9FUSO</name>
<dbReference type="Proteomes" id="UP000255328">
    <property type="component" value="Unassembled WGS sequence"/>
</dbReference>
<protein>
    <recommendedName>
        <fullName evidence="4">Major outer membrane protein</fullName>
    </recommendedName>
</protein>
<evidence type="ECO:0000313" key="2">
    <source>
        <dbReference type="EMBL" id="STO31621.1"/>
    </source>
</evidence>
<keyword evidence="3" id="KW-1185">Reference proteome</keyword>
<dbReference type="RefSeq" id="WP_115271498.1">
    <property type="nucleotide sequence ID" value="NZ_UGGU01000003.1"/>
</dbReference>
<organism evidence="2 3">
    <name type="scientific">Fusobacterium necrogenes</name>
    <dbReference type="NCBI Taxonomy" id="858"/>
    <lineage>
        <taxon>Bacteria</taxon>
        <taxon>Fusobacteriati</taxon>
        <taxon>Fusobacteriota</taxon>
        <taxon>Fusobacteriia</taxon>
        <taxon>Fusobacteriales</taxon>
        <taxon>Fusobacteriaceae</taxon>
        <taxon>Fusobacterium</taxon>
    </lineage>
</organism>
<accession>A0A377GYK4</accession>
<dbReference type="EMBL" id="UGGU01000003">
    <property type="protein sequence ID" value="STO31621.1"/>
    <property type="molecule type" value="Genomic_DNA"/>
</dbReference>
<evidence type="ECO:0000313" key="3">
    <source>
        <dbReference type="Proteomes" id="UP000255328"/>
    </source>
</evidence>
<proteinExistence type="predicted"/>
<dbReference type="OrthoDB" id="87808at2"/>
<keyword evidence="1" id="KW-0732">Signal</keyword>
<feature type="signal peptide" evidence="1">
    <location>
        <begin position="1"/>
        <end position="20"/>
    </location>
</feature>